<dbReference type="Pfam" id="PF04203">
    <property type="entry name" value="Sortase"/>
    <property type="match status" value="1"/>
</dbReference>
<dbReference type="GO" id="GO:0016787">
    <property type="term" value="F:hydrolase activity"/>
    <property type="evidence" value="ECO:0007669"/>
    <property type="project" value="UniProtKB-KW"/>
</dbReference>
<comment type="caution">
    <text evidence="3">The sequence shown here is derived from an EMBL/GenBank/DDBJ whole genome shotgun (WGS) entry which is preliminary data.</text>
</comment>
<dbReference type="SUPFAM" id="SSF63817">
    <property type="entry name" value="Sortase"/>
    <property type="match status" value="1"/>
</dbReference>
<feature type="region of interest" description="Disordered" evidence="2">
    <location>
        <begin position="1"/>
        <end position="22"/>
    </location>
</feature>
<evidence type="ECO:0000313" key="3">
    <source>
        <dbReference type="EMBL" id="GCD45575.1"/>
    </source>
</evidence>
<dbReference type="Gene3D" id="2.40.260.10">
    <property type="entry name" value="Sortase"/>
    <property type="match status" value="1"/>
</dbReference>
<evidence type="ECO:0000256" key="1">
    <source>
        <dbReference type="ARBA" id="ARBA00022801"/>
    </source>
</evidence>
<dbReference type="RefSeq" id="WP_125056117.1">
    <property type="nucleotide sequence ID" value="NZ_BHZD01000001.1"/>
</dbReference>
<organism evidence="3 4">
    <name type="scientific">Streptomyces paromomycinus</name>
    <name type="common">Streptomyces rimosus subsp. paromomycinus</name>
    <dbReference type="NCBI Taxonomy" id="92743"/>
    <lineage>
        <taxon>Bacteria</taxon>
        <taxon>Bacillati</taxon>
        <taxon>Actinomycetota</taxon>
        <taxon>Actinomycetes</taxon>
        <taxon>Kitasatosporales</taxon>
        <taxon>Streptomycetaceae</taxon>
        <taxon>Streptomyces</taxon>
    </lineage>
</organism>
<dbReference type="CDD" id="cd05829">
    <property type="entry name" value="Sortase_F"/>
    <property type="match status" value="1"/>
</dbReference>
<dbReference type="AlphaFoldDB" id="A0A401W8H8"/>
<dbReference type="NCBIfam" id="NF033748">
    <property type="entry name" value="class_F_sortase"/>
    <property type="match status" value="1"/>
</dbReference>
<evidence type="ECO:0000256" key="2">
    <source>
        <dbReference type="SAM" id="MobiDB-lite"/>
    </source>
</evidence>
<name>A0A401W8H8_STREY</name>
<keyword evidence="4" id="KW-1185">Reference proteome</keyword>
<dbReference type="EMBL" id="BHZD01000001">
    <property type="protein sequence ID" value="GCD45575.1"/>
    <property type="molecule type" value="Genomic_DNA"/>
</dbReference>
<dbReference type="Proteomes" id="UP000286746">
    <property type="component" value="Unassembled WGS sequence"/>
</dbReference>
<evidence type="ECO:0000313" key="4">
    <source>
        <dbReference type="Proteomes" id="UP000286746"/>
    </source>
</evidence>
<dbReference type="InterPro" id="IPR005754">
    <property type="entry name" value="Sortase"/>
</dbReference>
<dbReference type="InterPro" id="IPR042001">
    <property type="entry name" value="Sortase_F"/>
</dbReference>
<gene>
    <name evidence="3" type="ORF">GKJPGBOP_05307</name>
</gene>
<accession>A0A401W8H8</accession>
<proteinExistence type="predicted"/>
<protein>
    <submittedName>
        <fullName evidence="3">Class F sortase</fullName>
    </submittedName>
</protein>
<dbReference type="InterPro" id="IPR023365">
    <property type="entry name" value="Sortase_dom-sf"/>
</dbReference>
<feature type="compositionally biased region" description="Basic and acidic residues" evidence="2">
    <location>
        <begin position="1"/>
        <end position="13"/>
    </location>
</feature>
<keyword evidence="1" id="KW-0378">Hydrolase</keyword>
<sequence>MRADDHPVADRRPPHPPGRGRMTVGVAWAVLLLGLWQWGRDLTDGGDLAKAPTTGDVAAVGRPLEQELPAAHAPLATSPGGRPTEVAIGALDVRADVTETGLDATGAVGTPPYRTPGRVGWYAKGPQPGTAGAAVLAGHVDTTSGRAVFHRLGSLKPGQPVDVRREDGGTARFTVEDVKIYDRRNFVPRKVYGAHLPGRAELRLITCAGIYDSERDAYSANVVVHAYLTKVTPAPRG</sequence>
<reference evidence="3 4" key="1">
    <citation type="submission" date="2018-11" db="EMBL/GenBank/DDBJ databases">
        <title>Whole genome sequence of Streptomyces paromomycinus NBRC 15454(T).</title>
        <authorList>
            <person name="Komaki H."/>
            <person name="Tamura T."/>
        </authorList>
    </citation>
    <scope>NUCLEOTIDE SEQUENCE [LARGE SCALE GENOMIC DNA]</scope>
    <source>
        <strain evidence="3 4">NBRC 15454</strain>
    </source>
</reference>